<feature type="domain" description="PPIase FKBP-type" evidence="6">
    <location>
        <begin position="292"/>
        <end position="381"/>
    </location>
</feature>
<evidence type="ECO:0000256" key="3">
    <source>
        <dbReference type="ARBA" id="ARBA00023110"/>
    </source>
</evidence>
<dbReference type="PROSITE" id="PS50059">
    <property type="entry name" value="FKBP_PPIASE"/>
    <property type="match status" value="1"/>
</dbReference>
<dbReference type="PANTHER" id="PTHR43811:SF19">
    <property type="entry name" value="39 KDA FK506-BINDING NUCLEAR PROTEIN"/>
    <property type="match status" value="1"/>
</dbReference>
<evidence type="ECO:0000313" key="7">
    <source>
        <dbReference type="EMBL" id="KZT04107.1"/>
    </source>
</evidence>
<reference evidence="7 8" key="1">
    <citation type="journal article" date="2016" name="Mol. Biol. Evol.">
        <title>Comparative Genomics of Early-Diverging Mushroom-Forming Fungi Provides Insights into the Origins of Lignocellulose Decay Capabilities.</title>
        <authorList>
            <person name="Nagy L.G."/>
            <person name="Riley R."/>
            <person name="Tritt A."/>
            <person name="Adam C."/>
            <person name="Daum C."/>
            <person name="Floudas D."/>
            <person name="Sun H."/>
            <person name="Yadav J.S."/>
            <person name="Pangilinan J."/>
            <person name="Larsson K.H."/>
            <person name="Matsuura K."/>
            <person name="Barry K."/>
            <person name="Labutti K."/>
            <person name="Kuo R."/>
            <person name="Ohm R.A."/>
            <person name="Bhattacharya S.S."/>
            <person name="Shirouzu T."/>
            <person name="Yoshinaga Y."/>
            <person name="Martin F.M."/>
            <person name="Grigoriev I.V."/>
            <person name="Hibbett D.S."/>
        </authorList>
    </citation>
    <scope>NUCLEOTIDE SEQUENCE [LARGE SCALE GENOMIC DNA]</scope>
    <source>
        <strain evidence="7 8">93-53</strain>
    </source>
</reference>
<protein>
    <recommendedName>
        <fullName evidence="2 5">peptidylprolyl isomerase</fullName>
        <ecNumber evidence="2 5">5.2.1.8</ecNumber>
    </recommendedName>
</protein>
<dbReference type="RefSeq" id="XP_040761847.1">
    <property type="nucleotide sequence ID" value="XM_040912926.1"/>
</dbReference>
<dbReference type="Gene3D" id="2.60.120.340">
    <property type="entry name" value="Nucleoplasmin core domain"/>
    <property type="match status" value="1"/>
</dbReference>
<keyword evidence="8" id="KW-1185">Reference proteome</keyword>
<evidence type="ECO:0000313" key="8">
    <source>
        <dbReference type="Proteomes" id="UP000076871"/>
    </source>
</evidence>
<name>A0A165D3X2_9APHY</name>
<dbReference type="Proteomes" id="UP000076871">
    <property type="component" value="Unassembled WGS sequence"/>
</dbReference>
<dbReference type="InterPro" id="IPR046357">
    <property type="entry name" value="PPIase_dom_sf"/>
</dbReference>
<gene>
    <name evidence="7" type="ORF">LAESUDRAFT_761462</name>
</gene>
<dbReference type="EC" id="5.2.1.8" evidence="2 5"/>
<evidence type="ECO:0000256" key="4">
    <source>
        <dbReference type="ARBA" id="ARBA00023235"/>
    </source>
</evidence>
<evidence type="ECO:0000256" key="1">
    <source>
        <dbReference type="ARBA" id="ARBA00000971"/>
    </source>
</evidence>
<dbReference type="SUPFAM" id="SSF54534">
    <property type="entry name" value="FKBP-like"/>
    <property type="match status" value="1"/>
</dbReference>
<comment type="catalytic activity">
    <reaction evidence="1 5">
        <text>[protein]-peptidylproline (omega=180) = [protein]-peptidylproline (omega=0)</text>
        <dbReference type="Rhea" id="RHEA:16237"/>
        <dbReference type="Rhea" id="RHEA-COMP:10747"/>
        <dbReference type="Rhea" id="RHEA-COMP:10748"/>
        <dbReference type="ChEBI" id="CHEBI:83833"/>
        <dbReference type="ChEBI" id="CHEBI:83834"/>
        <dbReference type="EC" id="5.2.1.8"/>
    </reaction>
</comment>
<dbReference type="OrthoDB" id="1902587at2759"/>
<dbReference type="GO" id="GO:0003755">
    <property type="term" value="F:peptidyl-prolyl cis-trans isomerase activity"/>
    <property type="evidence" value="ECO:0007669"/>
    <property type="project" value="UniProtKB-KW"/>
</dbReference>
<dbReference type="AlphaFoldDB" id="A0A165D3X2"/>
<keyword evidence="4 5" id="KW-0413">Isomerase</keyword>
<proteinExistence type="predicted"/>
<evidence type="ECO:0000256" key="2">
    <source>
        <dbReference type="ARBA" id="ARBA00013194"/>
    </source>
</evidence>
<dbReference type="PANTHER" id="PTHR43811">
    <property type="entry name" value="FKBP-TYPE PEPTIDYL-PROLYL CIS-TRANS ISOMERASE FKPA"/>
    <property type="match status" value="1"/>
</dbReference>
<dbReference type="InterPro" id="IPR041232">
    <property type="entry name" value="NPL"/>
</dbReference>
<dbReference type="InterPro" id="IPR001179">
    <property type="entry name" value="PPIase_FKBP_dom"/>
</dbReference>
<dbReference type="Pfam" id="PF00254">
    <property type="entry name" value="FKBP_C"/>
    <property type="match status" value="1"/>
</dbReference>
<dbReference type="STRING" id="1314785.A0A165D3X2"/>
<accession>A0A165D3X2</accession>
<organism evidence="7 8">
    <name type="scientific">Laetiporus sulphureus 93-53</name>
    <dbReference type="NCBI Taxonomy" id="1314785"/>
    <lineage>
        <taxon>Eukaryota</taxon>
        <taxon>Fungi</taxon>
        <taxon>Dikarya</taxon>
        <taxon>Basidiomycota</taxon>
        <taxon>Agaricomycotina</taxon>
        <taxon>Agaricomycetes</taxon>
        <taxon>Polyporales</taxon>
        <taxon>Laetiporus</taxon>
    </lineage>
</organism>
<dbReference type="InParanoid" id="A0A165D3X2"/>
<dbReference type="Pfam" id="PF17800">
    <property type="entry name" value="NPL"/>
    <property type="match status" value="1"/>
</dbReference>
<dbReference type="EMBL" id="KV427639">
    <property type="protein sequence ID" value="KZT04107.1"/>
    <property type="molecule type" value="Genomic_DNA"/>
</dbReference>
<evidence type="ECO:0000259" key="6">
    <source>
        <dbReference type="PROSITE" id="PS50059"/>
    </source>
</evidence>
<keyword evidence="3 5" id="KW-0697">Rotamase</keyword>
<dbReference type="Gene3D" id="3.10.50.40">
    <property type="match status" value="1"/>
</dbReference>
<dbReference type="GeneID" id="63829954"/>
<sequence length="386" mass="41357">MSVGHVISSWGATLRPGRTTFLIPEHVNLRITNAALIVDDATSIAHTHSRTSLWMMPLKQSGVVSPILNSSNKIERVILFTLISREVEHHLLEITLVENDYIAFEVIGKSSVCLSGNYIAISRENITGTSLIPALAEKLSSCAEPSSTPQGKKRARVEPLFVPTSSLHSIAHHEVDAIPSASSIRGSSPRKAISHQFGCSPFAASPTVVGAKRARIASSTETTGDSSSESSIAASPIPVKSLLGAPRRSATSTKNLQAEGHTHYVQPAVPLFNEAVIKDHKVGSGALRAARGDEISMWYRLQLANEVTVQSSMEGTPFVKAEITLGQGFILPAIDSGIIGMKIGGERLIKVPPTLGFGDREHDAIPPNSTLFFQCKLLSIRQPDAK</sequence>
<evidence type="ECO:0000256" key="5">
    <source>
        <dbReference type="PROSITE-ProRule" id="PRU00277"/>
    </source>
</evidence>